<evidence type="ECO:0000313" key="2">
    <source>
        <dbReference type="EMBL" id="RVU00710.1"/>
    </source>
</evidence>
<dbReference type="Proteomes" id="UP000282759">
    <property type="component" value="Unassembled WGS sequence"/>
</dbReference>
<dbReference type="EMBL" id="SACK01000004">
    <property type="protein sequence ID" value="RVU00710.1"/>
    <property type="molecule type" value="Genomic_DNA"/>
</dbReference>
<dbReference type="OrthoDB" id="1490049at2"/>
<name>A0A3S2WY00_9SPHI</name>
<organism evidence="2 3">
    <name type="scientific">Mucilaginibacter limnophilus</name>
    <dbReference type="NCBI Taxonomy" id="1932778"/>
    <lineage>
        <taxon>Bacteria</taxon>
        <taxon>Pseudomonadati</taxon>
        <taxon>Bacteroidota</taxon>
        <taxon>Sphingobacteriia</taxon>
        <taxon>Sphingobacteriales</taxon>
        <taxon>Sphingobacteriaceae</taxon>
        <taxon>Mucilaginibacter</taxon>
    </lineage>
</organism>
<proteinExistence type="predicted"/>
<dbReference type="AlphaFoldDB" id="A0A3S2WY00"/>
<evidence type="ECO:0008006" key="4">
    <source>
        <dbReference type="Google" id="ProtNLM"/>
    </source>
</evidence>
<evidence type="ECO:0000313" key="3">
    <source>
        <dbReference type="Proteomes" id="UP000282759"/>
    </source>
</evidence>
<gene>
    <name evidence="2" type="ORF">EOD41_12000</name>
</gene>
<keyword evidence="3" id="KW-1185">Reference proteome</keyword>
<feature type="chain" id="PRO_5018587169" description="Porin" evidence="1">
    <location>
        <begin position="22"/>
        <end position="357"/>
    </location>
</feature>
<comment type="caution">
    <text evidence="2">The sequence shown here is derived from an EMBL/GenBank/DDBJ whole genome shotgun (WGS) entry which is preliminary data.</text>
</comment>
<protein>
    <recommendedName>
        <fullName evidence="4">Porin</fullName>
    </recommendedName>
</protein>
<feature type="signal peptide" evidence="1">
    <location>
        <begin position="1"/>
        <end position="21"/>
    </location>
</feature>
<reference evidence="2 3" key="1">
    <citation type="submission" date="2019-01" db="EMBL/GenBank/DDBJ databases">
        <authorList>
            <person name="Chen W.-M."/>
        </authorList>
    </citation>
    <scope>NUCLEOTIDE SEQUENCE [LARGE SCALE GENOMIC DNA]</scope>
    <source>
        <strain evidence="2 3">YBJ-36</strain>
    </source>
</reference>
<evidence type="ECO:0000256" key="1">
    <source>
        <dbReference type="SAM" id="SignalP"/>
    </source>
</evidence>
<keyword evidence="1" id="KW-0732">Signal</keyword>
<accession>A0A3S2WY00</accession>
<sequence>MLRKLFALLCLYLTGTSVSQAQQVLQRDSLYRNTDFEIISAKFYSLRSTAPQSGIVVDLSKQSKVKGSLPIHQGNLDAWYFDAELGSNNDYVPLFDKGKWATNAIGAFSYTVFLNRDNRYWGVDSLAILGPSFLKPTQTFWIWLNAKAGYNLNSFLFANDNPNNANSYISRQTYHNIFGQVNAGFYFDPFKTQFTWLSFAGNVGFEYRQNDHNYASMQTVRINSLNTVGNTAPGGTEVEIESEKTSAKHGRFIVANTPVVNYNVNLLVNSYNNITFGVNFFGRTRLAEALRSTDIGVGVNLPVHKIFKAQKRIMMNLNLEYQVPDVTNNLGTNARYSDKGILSLGVAIPVYSLTYKK</sequence>
<dbReference type="RefSeq" id="WP_127705145.1">
    <property type="nucleotide sequence ID" value="NZ_SACK01000004.1"/>
</dbReference>